<keyword evidence="3" id="KW-1185">Reference proteome</keyword>
<reference evidence="2 3" key="1">
    <citation type="journal article" date="2018" name="Cell">
        <title>The Chara Genome: Secondary Complexity and Implications for Plant Terrestrialization.</title>
        <authorList>
            <person name="Nishiyama T."/>
            <person name="Sakayama H."/>
            <person name="Vries J.D."/>
            <person name="Buschmann H."/>
            <person name="Saint-Marcoux D."/>
            <person name="Ullrich K.K."/>
            <person name="Haas F.B."/>
            <person name="Vanderstraeten L."/>
            <person name="Becker D."/>
            <person name="Lang D."/>
            <person name="Vosolsobe S."/>
            <person name="Rombauts S."/>
            <person name="Wilhelmsson P.K.I."/>
            <person name="Janitza P."/>
            <person name="Kern R."/>
            <person name="Heyl A."/>
            <person name="Rumpler F."/>
            <person name="Villalobos L.I.A.C."/>
            <person name="Clay J.M."/>
            <person name="Skokan R."/>
            <person name="Toyoda A."/>
            <person name="Suzuki Y."/>
            <person name="Kagoshima H."/>
            <person name="Schijlen E."/>
            <person name="Tajeshwar N."/>
            <person name="Catarino B."/>
            <person name="Hetherington A.J."/>
            <person name="Saltykova A."/>
            <person name="Bonnot C."/>
            <person name="Breuninger H."/>
            <person name="Symeonidi A."/>
            <person name="Radhakrishnan G.V."/>
            <person name="Van Nieuwerburgh F."/>
            <person name="Deforce D."/>
            <person name="Chang C."/>
            <person name="Karol K.G."/>
            <person name="Hedrich R."/>
            <person name="Ulvskov P."/>
            <person name="Glockner G."/>
            <person name="Delwiche C.F."/>
            <person name="Petrasek J."/>
            <person name="Van de Peer Y."/>
            <person name="Friml J."/>
            <person name="Beilby M."/>
            <person name="Dolan L."/>
            <person name="Kohara Y."/>
            <person name="Sugano S."/>
            <person name="Fujiyama A."/>
            <person name="Delaux P.-M."/>
            <person name="Quint M."/>
            <person name="TheiBen G."/>
            <person name="Hagemann M."/>
            <person name="Harholt J."/>
            <person name="Dunand C."/>
            <person name="Zachgo S."/>
            <person name="Langdale J."/>
            <person name="Maumus F."/>
            <person name="Straeten D.V.D."/>
            <person name="Gould S.B."/>
            <person name="Rensing S.A."/>
        </authorList>
    </citation>
    <scope>NUCLEOTIDE SEQUENCE [LARGE SCALE GENOMIC DNA]</scope>
    <source>
        <strain evidence="2 3">S276</strain>
    </source>
</reference>
<feature type="region of interest" description="Disordered" evidence="1">
    <location>
        <begin position="79"/>
        <end position="273"/>
    </location>
</feature>
<dbReference type="EMBL" id="BFEA01000026">
    <property type="protein sequence ID" value="GBG62155.1"/>
    <property type="molecule type" value="Genomic_DNA"/>
</dbReference>
<comment type="caution">
    <text evidence="2">The sequence shown here is derived from an EMBL/GenBank/DDBJ whole genome shotgun (WGS) entry which is preliminary data.</text>
</comment>
<sequence>MDQPTTSTAKSPPAMSEEEKERIRGILSKCYTDGVLPKKLAPNIVEVGDNFVKVIVNPEVCRIQADWLREHAVQHFHYEDDPDCPKRKGASYADKVKGKGRGKDPEPAPGPGVEKVKEGEDPPFPTSEKGKEGEGEGTGKKDMEKEKQSSNLKERSTGAEGSHMEIDEAGKEKAGNENGVKGNEGEDTRDDMEEDKWAGREKRKREEEEDQVEKPHEKDGAGEEDDEEEEEEGEEDSLDGGYNTLSDEKDLQEDDSFSWSEGEGEREEEEEGAMIDLMAMTDVPSPSKMYDNVAYGMVTPAKELGGSSASRQINGISSPEEEFADCREASLSSDKEESKDQLQLKPQSVDTGTVGSPIKKVKGMVGEAKGNGKPNCSSFAGDANSRLKLKEQRVHWIPLAHFLDVEVDTLKNVEITEEISAQETKLNESEIGNNLGWWQGPQLWAPTQGSKGGVAILIDENLDMEELDRFVDPEGRIA</sequence>
<feature type="region of interest" description="Disordered" evidence="1">
    <location>
        <begin position="306"/>
        <end position="358"/>
    </location>
</feature>
<name>A0A388JWJ3_CHABU</name>
<dbReference type="Gramene" id="GBG62155">
    <property type="protein sequence ID" value="GBG62155"/>
    <property type="gene ID" value="CBR_g29354"/>
</dbReference>
<feature type="compositionally biased region" description="Basic and acidic residues" evidence="1">
    <location>
        <begin position="324"/>
        <end position="342"/>
    </location>
</feature>
<evidence type="ECO:0000313" key="2">
    <source>
        <dbReference type="EMBL" id="GBG62155.1"/>
    </source>
</evidence>
<accession>A0A388JWJ3</accession>
<feature type="compositionally biased region" description="Acidic residues" evidence="1">
    <location>
        <begin position="185"/>
        <end position="194"/>
    </location>
</feature>
<feature type="region of interest" description="Disordered" evidence="1">
    <location>
        <begin position="1"/>
        <end position="21"/>
    </location>
</feature>
<evidence type="ECO:0000313" key="3">
    <source>
        <dbReference type="Proteomes" id="UP000265515"/>
    </source>
</evidence>
<evidence type="ECO:0000256" key="1">
    <source>
        <dbReference type="SAM" id="MobiDB-lite"/>
    </source>
</evidence>
<dbReference type="Proteomes" id="UP000265515">
    <property type="component" value="Unassembled WGS sequence"/>
</dbReference>
<organism evidence="2 3">
    <name type="scientific">Chara braunii</name>
    <name type="common">Braun's stonewort</name>
    <dbReference type="NCBI Taxonomy" id="69332"/>
    <lineage>
        <taxon>Eukaryota</taxon>
        <taxon>Viridiplantae</taxon>
        <taxon>Streptophyta</taxon>
        <taxon>Charophyceae</taxon>
        <taxon>Charales</taxon>
        <taxon>Characeae</taxon>
        <taxon>Chara</taxon>
    </lineage>
</organism>
<feature type="compositionally biased region" description="Polar residues" evidence="1">
    <location>
        <begin position="1"/>
        <end position="10"/>
    </location>
</feature>
<gene>
    <name evidence="2" type="ORF">CBR_g29354</name>
</gene>
<feature type="compositionally biased region" description="Acidic residues" evidence="1">
    <location>
        <begin position="250"/>
        <end position="273"/>
    </location>
</feature>
<feature type="compositionally biased region" description="Basic and acidic residues" evidence="1">
    <location>
        <begin position="195"/>
        <end position="221"/>
    </location>
</feature>
<proteinExistence type="predicted"/>
<protein>
    <submittedName>
        <fullName evidence="2">Uncharacterized protein</fullName>
    </submittedName>
</protein>
<feature type="compositionally biased region" description="Acidic residues" evidence="1">
    <location>
        <begin position="222"/>
        <end position="238"/>
    </location>
</feature>
<feature type="compositionally biased region" description="Basic and acidic residues" evidence="1">
    <location>
        <begin position="128"/>
        <end position="175"/>
    </location>
</feature>
<dbReference type="AlphaFoldDB" id="A0A388JWJ3"/>
<feature type="compositionally biased region" description="Polar residues" evidence="1">
    <location>
        <begin position="344"/>
        <end position="354"/>
    </location>
</feature>
<feature type="compositionally biased region" description="Basic and acidic residues" evidence="1">
    <location>
        <begin position="94"/>
        <end position="106"/>
    </location>
</feature>
<feature type="compositionally biased region" description="Polar residues" evidence="1">
    <location>
        <begin position="307"/>
        <end position="317"/>
    </location>
</feature>